<protein>
    <submittedName>
        <fullName evidence="8">Deoxyribodipyrimidine photolyase</fullName>
    </submittedName>
</protein>
<keyword evidence="8" id="KW-0456">Lyase</keyword>
<dbReference type="InterPro" id="IPR006050">
    <property type="entry name" value="DNA_photolyase_N"/>
</dbReference>
<feature type="binding site" evidence="4">
    <location>
        <position position="206"/>
    </location>
    <ligand>
        <name>FAD</name>
        <dbReference type="ChEBI" id="CHEBI:57692"/>
    </ligand>
</feature>
<keyword evidence="9" id="KW-1185">Reference proteome</keyword>
<reference evidence="8 9" key="1">
    <citation type="submission" date="2012-01" db="EMBL/GenBank/DDBJ databases">
        <title>Improved High-Quality Draft sequence of Metallosphaera yellowstonensis MK1.</title>
        <authorList>
            <consortium name="US DOE Joint Genome Institute"/>
            <person name="Lucas S."/>
            <person name="Han J."/>
            <person name="Cheng J.-F."/>
            <person name="Goodwin L."/>
            <person name="Pitluck S."/>
            <person name="Peters L."/>
            <person name="Teshima H."/>
            <person name="Detter J.C."/>
            <person name="Han C."/>
            <person name="Tapia R."/>
            <person name="Land M."/>
            <person name="Hauser L."/>
            <person name="Kyrpides N."/>
            <person name="Kozubal M."/>
            <person name="Macur R.E."/>
            <person name="Jay Z."/>
            <person name="Inskeep W."/>
            <person name="Woyke T."/>
        </authorList>
    </citation>
    <scope>NUCLEOTIDE SEQUENCE [LARGE SCALE GENOMIC DNA]</scope>
    <source>
        <strain evidence="8 9">MK1</strain>
    </source>
</reference>
<dbReference type="OrthoDB" id="11721at2157"/>
<dbReference type="Pfam" id="PF03441">
    <property type="entry name" value="FAD_binding_7"/>
    <property type="match status" value="1"/>
</dbReference>
<evidence type="ECO:0000256" key="3">
    <source>
        <dbReference type="ARBA" id="ARBA00022991"/>
    </source>
</evidence>
<feature type="binding site" evidence="4">
    <location>
        <begin position="246"/>
        <end position="253"/>
    </location>
    <ligand>
        <name>FAD</name>
        <dbReference type="ChEBI" id="CHEBI:57692"/>
    </ligand>
</feature>
<dbReference type="AlphaFoldDB" id="H2C540"/>
<dbReference type="Gene3D" id="1.25.40.80">
    <property type="match status" value="1"/>
</dbReference>
<feature type="site" description="Electron transfer via tryptophanyl radical" evidence="5">
    <location>
        <position position="330"/>
    </location>
</feature>
<dbReference type="Pfam" id="PF00875">
    <property type="entry name" value="DNA_photolyase"/>
    <property type="match status" value="1"/>
</dbReference>
<accession>H2C540</accession>
<dbReference type="PROSITE" id="PS00394">
    <property type="entry name" value="DNA_PHOTOLYASES_1_1"/>
    <property type="match status" value="1"/>
</dbReference>
<dbReference type="STRING" id="671065.MetMK1DRAFT_00016350"/>
<keyword evidence="1 4" id="KW-0285">Flavoprotein</keyword>
<evidence type="ECO:0000256" key="4">
    <source>
        <dbReference type="PIRSR" id="PIRSR602081-1"/>
    </source>
</evidence>
<keyword evidence="2 4" id="KW-0274">FAD</keyword>
<dbReference type="SUPFAM" id="SSF48173">
    <property type="entry name" value="Cryptochrome/photolyase FAD-binding domain"/>
    <property type="match status" value="1"/>
</dbReference>
<dbReference type="InterPro" id="IPR005101">
    <property type="entry name" value="Cryptochr/Photolyase_FAD-bd"/>
</dbReference>
<dbReference type="PANTHER" id="PTHR11455:SF9">
    <property type="entry name" value="CRYPTOCHROME CIRCADIAN CLOCK 5 ISOFORM X1"/>
    <property type="match status" value="1"/>
</dbReference>
<evidence type="ECO:0000256" key="6">
    <source>
        <dbReference type="RuleBase" id="RU004182"/>
    </source>
</evidence>
<dbReference type="InterPro" id="IPR036134">
    <property type="entry name" value="Crypto/Photolyase_FAD-like_sf"/>
</dbReference>
<dbReference type="PANTHER" id="PTHR11455">
    <property type="entry name" value="CRYPTOCHROME"/>
    <property type="match status" value="1"/>
</dbReference>
<dbReference type="RefSeq" id="WP_009072285.1">
    <property type="nucleotide sequence ID" value="NZ_JH597761.1"/>
</dbReference>
<dbReference type="InterPro" id="IPR002081">
    <property type="entry name" value="Cryptochrome/DNA_photolyase_1"/>
</dbReference>
<dbReference type="PROSITE" id="PS51645">
    <property type="entry name" value="PHR_CRY_ALPHA_BETA"/>
    <property type="match status" value="1"/>
</dbReference>
<evidence type="ECO:0000313" key="8">
    <source>
        <dbReference type="EMBL" id="EHP71131.1"/>
    </source>
</evidence>
<dbReference type="GO" id="GO:0003677">
    <property type="term" value="F:DNA binding"/>
    <property type="evidence" value="ECO:0007669"/>
    <property type="project" value="TreeGrafter"/>
</dbReference>
<dbReference type="Gene3D" id="1.10.579.10">
    <property type="entry name" value="DNA Cyclobutane Dipyrimidine Photolyase, subunit A, domain 3"/>
    <property type="match status" value="1"/>
</dbReference>
<evidence type="ECO:0000313" key="9">
    <source>
        <dbReference type="Proteomes" id="UP000003980"/>
    </source>
</evidence>
<dbReference type="GO" id="GO:0006950">
    <property type="term" value="P:response to stress"/>
    <property type="evidence" value="ECO:0007669"/>
    <property type="project" value="UniProtKB-ARBA"/>
</dbReference>
<dbReference type="GO" id="GO:0003904">
    <property type="term" value="F:deoxyribodipyrimidine photo-lyase activity"/>
    <property type="evidence" value="ECO:0007669"/>
    <property type="project" value="TreeGrafter"/>
</dbReference>
<feature type="domain" description="Photolyase/cryptochrome alpha/beta" evidence="7">
    <location>
        <begin position="1"/>
        <end position="127"/>
    </location>
</feature>
<evidence type="ECO:0000256" key="5">
    <source>
        <dbReference type="PIRSR" id="PIRSR602081-2"/>
    </source>
</evidence>
<feature type="binding site" evidence="4">
    <location>
        <begin position="343"/>
        <end position="345"/>
    </location>
    <ligand>
        <name>FAD</name>
        <dbReference type="ChEBI" id="CHEBI:57692"/>
    </ligand>
</feature>
<dbReference type="GO" id="GO:0006139">
    <property type="term" value="P:nucleobase-containing compound metabolic process"/>
    <property type="evidence" value="ECO:0007669"/>
    <property type="project" value="UniProtKB-ARBA"/>
</dbReference>
<evidence type="ECO:0000259" key="7">
    <source>
        <dbReference type="PROSITE" id="PS51645"/>
    </source>
</evidence>
<feature type="binding site" evidence="4">
    <location>
        <begin position="217"/>
        <end position="221"/>
    </location>
    <ligand>
        <name>FAD</name>
        <dbReference type="ChEBI" id="CHEBI:57692"/>
    </ligand>
</feature>
<dbReference type="Proteomes" id="UP000003980">
    <property type="component" value="Unassembled WGS sequence"/>
</dbReference>
<proteinExistence type="inferred from homology"/>
<comment type="similarity">
    <text evidence="6">Belongs to the DNA photolyase family.</text>
</comment>
<dbReference type="EMBL" id="JH597761">
    <property type="protein sequence ID" value="EHP71131.1"/>
    <property type="molecule type" value="Genomic_DNA"/>
</dbReference>
<dbReference type="eggNOG" id="arCOG02840">
    <property type="taxonomic scope" value="Archaea"/>
</dbReference>
<gene>
    <name evidence="8" type="ORF">MetMK1DRAFT_00016350</name>
</gene>
<comment type="cofactor">
    <cofactor evidence="4">
        <name>FAD</name>
        <dbReference type="ChEBI" id="CHEBI:57692"/>
    </cofactor>
    <text evidence="4">Binds 1 FAD per subunit.</text>
</comment>
<dbReference type="InterPro" id="IPR018394">
    <property type="entry name" value="DNA_photolyase_1_CS_C"/>
</dbReference>
<dbReference type="InterPro" id="IPR014729">
    <property type="entry name" value="Rossmann-like_a/b/a_fold"/>
</dbReference>
<dbReference type="Gene3D" id="3.40.50.620">
    <property type="entry name" value="HUPs"/>
    <property type="match status" value="1"/>
</dbReference>
<dbReference type="HOGENOM" id="CLU_010348_2_2_2"/>
<name>H2C540_9CREN</name>
<feature type="site" description="Electron transfer via tryptophanyl radical" evidence="5">
    <location>
        <position position="353"/>
    </location>
</feature>
<dbReference type="PRINTS" id="PR00147">
    <property type="entry name" value="DNAPHOTLYASE"/>
</dbReference>
<organism evidence="8 9">
    <name type="scientific">Metallosphaera yellowstonensis MK1</name>
    <dbReference type="NCBI Taxonomy" id="671065"/>
    <lineage>
        <taxon>Archaea</taxon>
        <taxon>Thermoproteota</taxon>
        <taxon>Thermoprotei</taxon>
        <taxon>Sulfolobales</taxon>
        <taxon>Sulfolobaceae</taxon>
        <taxon>Metallosphaera</taxon>
    </lineage>
</organism>
<dbReference type="SUPFAM" id="SSF52425">
    <property type="entry name" value="Cryptochrome/photolyase, N-terminal domain"/>
    <property type="match status" value="1"/>
</dbReference>
<sequence length="438" mass="52045">MRCAFVFRRDLRLYDNTGLMLAGEECNEVIPIFFLDPRQVEDNPYLSPRALEFMLQSLENLDEELQDLGSRLHVVKAIPEALIGKIQVEAVYLNYDYTPFSRARDEGMKEALRAKGKKLISSEDLLLTGRDFFEREGPFTVFTHFYRRAKALKVREPRDELPRNLGVMESLPGVEVLKGLRRQEILFKGGRKEALKILERAKSINYEQRDHPYLDQTTHLSPYIKFGVLSIREVFHNLDREDLRRQLYWRDFYTLLAHYNPQVFRGPFKREYYCVRWENDPVKLEAWKEGRTGYPIVDAGMRELKSTGYINGRVRLLVSSFLVKILHVDWRIGERYFATQLVDYDPSVNNGNWQWVASTGVDYMFRVFNPWLQQRKFDPEAKYVKKWVEELREQRPEIIHEIYNHEVKGYPRPIVDYTEEVAKSREECRRAREECSNF</sequence>
<evidence type="ECO:0000256" key="2">
    <source>
        <dbReference type="ARBA" id="ARBA00022827"/>
    </source>
</evidence>
<feature type="site" description="Electron transfer via tryptophanyl radical" evidence="5">
    <location>
        <position position="277"/>
    </location>
</feature>
<evidence type="ECO:0000256" key="1">
    <source>
        <dbReference type="ARBA" id="ARBA00022630"/>
    </source>
</evidence>
<dbReference type="GO" id="GO:0071949">
    <property type="term" value="F:FAD binding"/>
    <property type="evidence" value="ECO:0007669"/>
    <property type="project" value="TreeGrafter"/>
</dbReference>
<keyword evidence="3 6" id="KW-0157">Chromophore</keyword>
<dbReference type="InterPro" id="IPR036155">
    <property type="entry name" value="Crypto/Photolyase_N_sf"/>
</dbReference>